<dbReference type="PIRSF" id="PIRSF006413">
    <property type="entry name" value="IF-6"/>
    <property type="match status" value="1"/>
</dbReference>
<reference evidence="4 5" key="1">
    <citation type="journal article" date="2020" name="Genome Biol. Evol.">
        <title>Comparative genomics of strictly vertically transmitted, feminizing microsporidia endosymbionts of amphipod crustaceans.</title>
        <authorList>
            <person name="Cormier A."/>
            <person name="Chebbi M.A."/>
            <person name="Giraud I."/>
            <person name="Wattier R."/>
            <person name="Teixeira M."/>
            <person name="Gilbert C."/>
            <person name="Rigaud T."/>
            <person name="Cordaux R."/>
        </authorList>
    </citation>
    <scope>NUCLEOTIDE SEQUENCE [LARGE SCALE GENOMIC DNA]</scope>
    <source>
        <strain evidence="4 5">Ou3-Ou53</strain>
    </source>
</reference>
<name>A0A9P6KXN6_9MICR</name>
<comment type="subcellular location">
    <subcellularLocation>
        <location evidence="3">Cytoplasm</location>
    </subcellularLocation>
    <subcellularLocation>
        <location evidence="3">Nucleus</location>
        <location evidence="3">Nucleolus</location>
    </subcellularLocation>
    <text evidence="3">Shuttles between cytoplasm and nucleus/nucleolus.</text>
</comment>
<dbReference type="HAMAP" id="MF_00032">
    <property type="entry name" value="eIF_6"/>
    <property type="match status" value="1"/>
</dbReference>
<gene>
    <name evidence="3 4" type="primary">TIF6</name>
    <name evidence="4" type="ORF">NGRA_2482</name>
</gene>
<keyword evidence="1 3" id="KW-0396">Initiation factor</keyword>
<keyword evidence="2 3" id="KW-0648">Protein biosynthesis</keyword>
<dbReference type="GO" id="GO:0042256">
    <property type="term" value="P:cytosolic ribosome assembly"/>
    <property type="evidence" value="ECO:0007669"/>
    <property type="project" value="UniProtKB-UniRule"/>
</dbReference>
<dbReference type="InterPro" id="IPR002769">
    <property type="entry name" value="eIF6"/>
</dbReference>
<dbReference type="GO" id="GO:0005737">
    <property type="term" value="C:cytoplasm"/>
    <property type="evidence" value="ECO:0007669"/>
    <property type="project" value="UniProtKB-SubCell"/>
</dbReference>
<sequence>MSFRIDFHGSSEVGAYMSFANTYCLVGRSSSGNTLKFLLENVDMPIVETTINGISMVGSQARGNKNGLILSAATTDQELFHIRNSLPENVLVKRIDERLNALGNVVLCNDNVCIIHADVDRKTEEDIAQVLGVPVYRQNIGCEPLVGTFAALNNQGMLVHPGTSEESKKELSELLEVNVIAGTINSGSQCIGGGLVVNDWMAIAGLKTSNIEMTVVESVFELGDDVDIEAKRKSIIDHVVN</sequence>
<dbReference type="OrthoDB" id="4155914at2759"/>
<dbReference type="Gene3D" id="3.75.10.10">
    <property type="entry name" value="L-arginine/glycine Amidinotransferase, Chain A"/>
    <property type="match status" value="1"/>
</dbReference>
<comment type="subunit">
    <text evidence="3">Monomer. Associates with the 60S ribosomal subunit.</text>
</comment>
<dbReference type="SUPFAM" id="SSF55909">
    <property type="entry name" value="Pentein"/>
    <property type="match status" value="1"/>
</dbReference>
<comment type="similarity">
    <text evidence="3">Belongs to the eIF-6 family.</text>
</comment>
<keyword evidence="3" id="KW-0963">Cytoplasm</keyword>
<dbReference type="GO" id="GO:0003743">
    <property type="term" value="F:translation initiation factor activity"/>
    <property type="evidence" value="ECO:0007669"/>
    <property type="project" value="UniProtKB-UniRule"/>
</dbReference>
<comment type="caution">
    <text evidence="4">The sequence shown here is derived from an EMBL/GenBank/DDBJ whole genome shotgun (WGS) entry which is preliminary data.</text>
</comment>
<dbReference type="EMBL" id="SBJO01000283">
    <property type="protein sequence ID" value="KAF9761652.1"/>
    <property type="molecule type" value="Genomic_DNA"/>
</dbReference>
<evidence type="ECO:0000313" key="5">
    <source>
        <dbReference type="Proteomes" id="UP000740883"/>
    </source>
</evidence>
<evidence type="ECO:0000313" key="4">
    <source>
        <dbReference type="EMBL" id="KAF9761652.1"/>
    </source>
</evidence>
<dbReference type="Proteomes" id="UP000740883">
    <property type="component" value="Unassembled WGS sequence"/>
</dbReference>
<proteinExistence type="inferred from homology"/>
<comment type="function">
    <text evidence="3">Binds to the 60S ribosomal subunit and prevents its association with the 40S ribosomal subunit to form the 80S initiation complex in the cytoplasm. Is also involved in ribosome biogenesis. Associates with pre-60S subunits in the nucleus and is involved in its nuclear export.</text>
</comment>
<keyword evidence="5" id="KW-1185">Reference proteome</keyword>
<dbReference type="GO" id="GO:0043023">
    <property type="term" value="F:ribosomal large subunit binding"/>
    <property type="evidence" value="ECO:0007669"/>
    <property type="project" value="UniProtKB-UniRule"/>
</dbReference>
<dbReference type="Pfam" id="PF01912">
    <property type="entry name" value="eIF-6"/>
    <property type="match status" value="1"/>
</dbReference>
<dbReference type="CDD" id="cd00527">
    <property type="entry name" value="IF6"/>
    <property type="match status" value="1"/>
</dbReference>
<organism evidence="4 5">
    <name type="scientific">Nosema granulosis</name>
    <dbReference type="NCBI Taxonomy" id="83296"/>
    <lineage>
        <taxon>Eukaryota</taxon>
        <taxon>Fungi</taxon>
        <taxon>Fungi incertae sedis</taxon>
        <taxon>Microsporidia</taxon>
        <taxon>Nosematidae</taxon>
        <taxon>Nosema</taxon>
    </lineage>
</organism>
<keyword evidence="3" id="KW-0539">Nucleus</keyword>
<dbReference type="GO" id="GO:0000054">
    <property type="term" value="P:ribosomal subunit export from nucleus"/>
    <property type="evidence" value="ECO:0007669"/>
    <property type="project" value="UniProtKB-UniRule"/>
</dbReference>
<dbReference type="GO" id="GO:0005730">
    <property type="term" value="C:nucleolus"/>
    <property type="evidence" value="ECO:0007669"/>
    <property type="project" value="UniProtKB-SubCell"/>
</dbReference>
<comment type="caution">
    <text evidence="3">Lacks conserved residue(s) required for the propagation of feature annotation.</text>
</comment>
<evidence type="ECO:0000256" key="3">
    <source>
        <dbReference type="HAMAP-Rule" id="MF_03132"/>
    </source>
</evidence>
<evidence type="ECO:0000256" key="1">
    <source>
        <dbReference type="ARBA" id="ARBA00022540"/>
    </source>
</evidence>
<dbReference type="AlphaFoldDB" id="A0A9P6KXN6"/>
<protein>
    <recommendedName>
        <fullName evidence="3">Eukaryotic translation initiation factor 6</fullName>
        <shortName evidence="3">eIF-6</shortName>
    </recommendedName>
</protein>
<dbReference type="PANTHER" id="PTHR10784">
    <property type="entry name" value="TRANSLATION INITIATION FACTOR 6"/>
    <property type="match status" value="1"/>
</dbReference>
<dbReference type="NCBIfam" id="TIGR00323">
    <property type="entry name" value="eIF-6"/>
    <property type="match status" value="1"/>
</dbReference>
<evidence type="ECO:0000256" key="2">
    <source>
        <dbReference type="ARBA" id="ARBA00022917"/>
    </source>
</evidence>
<accession>A0A9P6KXN6</accession>
<keyword evidence="3" id="KW-0690">Ribosome biogenesis</keyword>
<dbReference type="SMART" id="SM00654">
    <property type="entry name" value="eIF6"/>
    <property type="match status" value="1"/>
</dbReference>
<dbReference type="GO" id="GO:0042273">
    <property type="term" value="P:ribosomal large subunit biogenesis"/>
    <property type="evidence" value="ECO:0007669"/>
    <property type="project" value="UniProtKB-UniRule"/>
</dbReference>